<dbReference type="Proteomes" id="UP001497457">
    <property type="component" value="Chromosome 24b"/>
</dbReference>
<dbReference type="FunFam" id="2.60.40.640:FF:000006">
    <property type="entry name" value="Vacuolar protein sorting-associated protein 26"/>
    <property type="match status" value="1"/>
</dbReference>
<dbReference type="EMBL" id="OZ075134">
    <property type="protein sequence ID" value="CAL4991158.1"/>
    <property type="molecule type" value="Genomic_DNA"/>
</dbReference>
<organism evidence="2 3">
    <name type="scientific">Urochloa decumbens</name>
    <dbReference type="NCBI Taxonomy" id="240449"/>
    <lineage>
        <taxon>Eukaryota</taxon>
        <taxon>Viridiplantae</taxon>
        <taxon>Streptophyta</taxon>
        <taxon>Embryophyta</taxon>
        <taxon>Tracheophyta</taxon>
        <taxon>Spermatophyta</taxon>
        <taxon>Magnoliopsida</taxon>
        <taxon>Liliopsida</taxon>
        <taxon>Poales</taxon>
        <taxon>Poaceae</taxon>
        <taxon>PACMAD clade</taxon>
        <taxon>Panicoideae</taxon>
        <taxon>Panicodae</taxon>
        <taxon>Paniceae</taxon>
        <taxon>Melinidinae</taxon>
        <taxon>Urochloa</taxon>
    </lineage>
</organism>
<evidence type="ECO:0008006" key="4">
    <source>
        <dbReference type="Google" id="ProtNLM"/>
    </source>
</evidence>
<protein>
    <recommendedName>
        <fullName evidence="4">Vacuolar protein sorting-associated protein 26</fullName>
    </recommendedName>
</protein>
<proteinExistence type="inferred from homology"/>
<reference evidence="2" key="1">
    <citation type="submission" date="2024-10" db="EMBL/GenBank/DDBJ databases">
        <authorList>
            <person name="Ryan C."/>
        </authorList>
    </citation>
    <scope>NUCLEOTIDE SEQUENCE [LARGE SCALE GENOMIC DNA]</scope>
</reference>
<accession>A0ABC9B1M7</accession>
<evidence type="ECO:0000313" key="3">
    <source>
        <dbReference type="Proteomes" id="UP001497457"/>
    </source>
</evidence>
<dbReference type="InterPro" id="IPR014752">
    <property type="entry name" value="Arrestin-like_C"/>
</dbReference>
<evidence type="ECO:0000313" key="2">
    <source>
        <dbReference type="EMBL" id="CAL4991158.1"/>
    </source>
</evidence>
<dbReference type="Pfam" id="PF03643">
    <property type="entry name" value="Vps26"/>
    <property type="match status" value="1"/>
</dbReference>
<gene>
    <name evidence="2" type="ORF">URODEC1_LOCUS60528</name>
</gene>
<dbReference type="PANTHER" id="PTHR12233">
    <property type="entry name" value="VACUOLAR PROTEIN SORTING 26 RELATED"/>
    <property type="match status" value="1"/>
</dbReference>
<name>A0ABC9B1M7_9POAL</name>
<sequence>MNYIIGAFKPPCDIFVTFSDERTRKQVPIKKDNGKTAMVPAFQSLDTIAGEMEVGIEDCLHIEFEYSKSKYNLKDVIVGKIYFLLVRIKIKNMELEIRRRESTGSGSNTYVETETLAKFELMDGAPVRGESIPVRLFLTPYEMTPTYRNINNKFSVKYYLNLVLVDEEDRRYFKQQEITMYRLLETPQTS</sequence>
<comment type="similarity">
    <text evidence="1">Belongs to the VPS26 family.</text>
</comment>
<keyword evidence="3" id="KW-1185">Reference proteome</keyword>
<dbReference type="Gene3D" id="2.60.40.640">
    <property type="match status" value="1"/>
</dbReference>
<evidence type="ECO:0000256" key="1">
    <source>
        <dbReference type="ARBA" id="ARBA00009100"/>
    </source>
</evidence>
<dbReference type="InterPro" id="IPR028934">
    <property type="entry name" value="Vps26-related"/>
</dbReference>
<dbReference type="AlphaFoldDB" id="A0ABC9B1M7"/>